<gene>
    <name evidence="4" type="ORF">ABZ568_26575</name>
</gene>
<evidence type="ECO:0000256" key="1">
    <source>
        <dbReference type="SAM" id="MobiDB-lite"/>
    </source>
</evidence>
<evidence type="ECO:0000313" key="4">
    <source>
        <dbReference type="EMBL" id="MEU2269902.1"/>
    </source>
</evidence>
<name>A0ABV2Y1I3_9ACTN</name>
<keyword evidence="5" id="KW-1185">Reference proteome</keyword>
<feature type="chain" id="PRO_5046161194" evidence="3">
    <location>
        <begin position="21"/>
        <end position="226"/>
    </location>
</feature>
<evidence type="ECO:0000256" key="2">
    <source>
        <dbReference type="SAM" id="Phobius"/>
    </source>
</evidence>
<dbReference type="EMBL" id="JBEYBN010000042">
    <property type="protein sequence ID" value="MEU2269902.1"/>
    <property type="molecule type" value="Genomic_DNA"/>
</dbReference>
<reference evidence="4 5" key="1">
    <citation type="submission" date="2024-06" db="EMBL/GenBank/DDBJ databases">
        <title>The Natural Products Discovery Center: Release of the First 8490 Sequenced Strains for Exploring Actinobacteria Biosynthetic Diversity.</title>
        <authorList>
            <person name="Kalkreuter E."/>
            <person name="Kautsar S.A."/>
            <person name="Yang D."/>
            <person name="Bader C.D."/>
            <person name="Teijaro C.N."/>
            <person name="Fluegel L."/>
            <person name="Davis C.M."/>
            <person name="Simpson J.R."/>
            <person name="Lauterbach L."/>
            <person name="Steele A.D."/>
            <person name="Gui C."/>
            <person name="Meng S."/>
            <person name="Li G."/>
            <person name="Viehrig K."/>
            <person name="Ye F."/>
            <person name="Su P."/>
            <person name="Kiefer A.F."/>
            <person name="Nichols A."/>
            <person name="Cepeda A.J."/>
            <person name="Yan W."/>
            <person name="Fan B."/>
            <person name="Jiang Y."/>
            <person name="Adhikari A."/>
            <person name="Zheng C.-J."/>
            <person name="Schuster L."/>
            <person name="Cowan T.M."/>
            <person name="Smanski M.J."/>
            <person name="Chevrette M.G."/>
            <person name="De Carvalho L.P.S."/>
            <person name="Shen B."/>
        </authorList>
    </citation>
    <scope>NUCLEOTIDE SEQUENCE [LARGE SCALE GENOMIC DNA]</scope>
    <source>
        <strain evidence="4 5">NPDC019583</strain>
    </source>
</reference>
<feature type="signal peptide" evidence="3">
    <location>
        <begin position="1"/>
        <end position="20"/>
    </location>
</feature>
<accession>A0ABV2Y1I3</accession>
<sequence>MGALVAALALLVWGAAPASAGGPTSVLVVSPGSEEAAALYYDDAEYQQLERLLGSAVTGTRGKPSEADLASARRFTVTWMVHDISPWRVDQIFSASESGETWIHTAANLPRAVEGRWHRAERPDELRALLEELGVTGRAPDGTGFTDVMSAPWATAGQEPAAPEPGTTTARAKEPTADDGADWWWVLAGATGGAVLALALRPLAVRIPFPRRERATGEPKQELLDA</sequence>
<keyword evidence="2" id="KW-0812">Transmembrane</keyword>
<dbReference type="Proteomes" id="UP001550603">
    <property type="component" value="Unassembled WGS sequence"/>
</dbReference>
<proteinExistence type="predicted"/>
<dbReference type="RefSeq" id="WP_359791224.1">
    <property type="nucleotide sequence ID" value="NZ_JBEYBN010000042.1"/>
</dbReference>
<keyword evidence="3" id="KW-0732">Signal</keyword>
<feature type="transmembrane region" description="Helical" evidence="2">
    <location>
        <begin position="183"/>
        <end position="204"/>
    </location>
</feature>
<protein>
    <submittedName>
        <fullName evidence="4">Uncharacterized protein</fullName>
    </submittedName>
</protein>
<evidence type="ECO:0000313" key="5">
    <source>
        <dbReference type="Proteomes" id="UP001550603"/>
    </source>
</evidence>
<feature type="region of interest" description="Disordered" evidence="1">
    <location>
        <begin position="156"/>
        <end position="175"/>
    </location>
</feature>
<organism evidence="4 5">
    <name type="scientific">Streptomyces olindensis</name>
    <dbReference type="NCBI Taxonomy" id="358823"/>
    <lineage>
        <taxon>Bacteria</taxon>
        <taxon>Bacillati</taxon>
        <taxon>Actinomycetota</taxon>
        <taxon>Actinomycetes</taxon>
        <taxon>Kitasatosporales</taxon>
        <taxon>Streptomycetaceae</taxon>
        <taxon>Streptomyces</taxon>
    </lineage>
</organism>
<comment type="caution">
    <text evidence="4">The sequence shown here is derived from an EMBL/GenBank/DDBJ whole genome shotgun (WGS) entry which is preliminary data.</text>
</comment>
<keyword evidence="2" id="KW-0472">Membrane</keyword>
<keyword evidence="2" id="KW-1133">Transmembrane helix</keyword>
<evidence type="ECO:0000256" key="3">
    <source>
        <dbReference type="SAM" id="SignalP"/>
    </source>
</evidence>